<reference evidence="1 2" key="1">
    <citation type="journal article" date="2016" name="Mol. Biol. Evol.">
        <title>Comparative Genomics of Early-Diverging Mushroom-Forming Fungi Provides Insights into the Origins of Lignocellulose Decay Capabilities.</title>
        <authorList>
            <person name="Nagy L.G."/>
            <person name="Riley R."/>
            <person name="Tritt A."/>
            <person name="Adam C."/>
            <person name="Daum C."/>
            <person name="Floudas D."/>
            <person name="Sun H."/>
            <person name="Yadav J.S."/>
            <person name="Pangilinan J."/>
            <person name="Larsson K.H."/>
            <person name="Matsuura K."/>
            <person name="Barry K."/>
            <person name="Labutti K."/>
            <person name="Kuo R."/>
            <person name="Ohm R.A."/>
            <person name="Bhattacharya S.S."/>
            <person name="Shirouzu T."/>
            <person name="Yoshinaga Y."/>
            <person name="Martin F.M."/>
            <person name="Grigoriev I.V."/>
            <person name="Hibbett D.S."/>
        </authorList>
    </citation>
    <scope>NUCLEOTIDE SEQUENCE [LARGE SCALE GENOMIC DNA]</scope>
    <source>
        <strain evidence="1 2">CBS 109695</strain>
    </source>
</reference>
<protein>
    <submittedName>
        <fullName evidence="1">Uncharacterized protein</fullName>
    </submittedName>
</protein>
<organism evidence="1 2">
    <name type="scientific">Athelia psychrophila</name>
    <dbReference type="NCBI Taxonomy" id="1759441"/>
    <lineage>
        <taxon>Eukaryota</taxon>
        <taxon>Fungi</taxon>
        <taxon>Dikarya</taxon>
        <taxon>Basidiomycota</taxon>
        <taxon>Agaricomycotina</taxon>
        <taxon>Agaricomycetes</taxon>
        <taxon>Agaricomycetidae</taxon>
        <taxon>Atheliales</taxon>
        <taxon>Atheliaceae</taxon>
        <taxon>Athelia</taxon>
    </lineage>
</organism>
<dbReference type="EMBL" id="KV417534">
    <property type="protein sequence ID" value="KZP23193.1"/>
    <property type="molecule type" value="Genomic_DNA"/>
</dbReference>
<name>A0A166LPT3_9AGAM</name>
<dbReference type="AlphaFoldDB" id="A0A166LPT3"/>
<evidence type="ECO:0000313" key="1">
    <source>
        <dbReference type="EMBL" id="KZP23193.1"/>
    </source>
</evidence>
<dbReference type="Proteomes" id="UP000076532">
    <property type="component" value="Unassembled WGS sequence"/>
</dbReference>
<proteinExistence type="predicted"/>
<keyword evidence="2" id="KW-1185">Reference proteome</keyword>
<sequence length="59" mass="6891">MSHTILESVRFRLLPPSLCLASTRVFFRWDHELTIKEQDIRERNAPSPTATIHRKPSCT</sequence>
<evidence type="ECO:0000313" key="2">
    <source>
        <dbReference type="Proteomes" id="UP000076532"/>
    </source>
</evidence>
<gene>
    <name evidence="1" type="ORF">FIBSPDRAFT_858825</name>
</gene>
<accession>A0A166LPT3</accession>